<reference evidence="3" key="1">
    <citation type="journal article" date="2016" name="Nature">
        <title>The genome of the seagrass Zostera marina reveals angiosperm adaptation to the sea.</title>
        <authorList>
            <person name="Olsen J.L."/>
            <person name="Rouze P."/>
            <person name="Verhelst B."/>
            <person name="Lin Y.-C."/>
            <person name="Bayer T."/>
            <person name="Collen J."/>
            <person name="Dattolo E."/>
            <person name="De Paoli E."/>
            <person name="Dittami S."/>
            <person name="Maumus F."/>
            <person name="Michel G."/>
            <person name="Kersting A."/>
            <person name="Lauritano C."/>
            <person name="Lohaus R."/>
            <person name="Toepel M."/>
            <person name="Tonon T."/>
            <person name="Vanneste K."/>
            <person name="Amirebrahimi M."/>
            <person name="Brakel J."/>
            <person name="Bostroem C."/>
            <person name="Chovatia M."/>
            <person name="Grimwood J."/>
            <person name="Jenkins J.W."/>
            <person name="Jueterbock A."/>
            <person name="Mraz A."/>
            <person name="Stam W.T."/>
            <person name="Tice H."/>
            <person name="Bornberg-Bauer E."/>
            <person name="Green P.J."/>
            <person name="Pearson G.A."/>
            <person name="Procaccini G."/>
            <person name="Duarte C.M."/>
            <person name="Schmutz J."/>
            <person name="Reusch T.B.H."/>
            <person name="Van de Peer Y."/>
        </authorList>
    </citation>
    <scope>NUCLEOTIDE SEQUENCE [LARGE SCALE GENOMIC DNA]</scope>
    <source>
        <strain evidence="3">cv. Finnish</strain>
    </source>
</reference>
<dbReference type="OrthoDB" id="1743885at2759"/>
<proteinExistence type="predicted"/>
<feature type="coiled-coil region" evidence="1">
    <location>
        <begin position="101"/>
        <end position="142"/>
    </location>
</feature>
<evidence type="ECO:0000313" key="3">
    <source>
        <dbReference type="Proteomes" id="UP000036987"/>
    </source>
</evidence>
<dbReference type="InterPro" id="IPR044290">
    <property type="entry name" value="RRA1/2/3"/>
</dbReference>
<evidence type="ECO:0000313" key="2">
    <source>
        <dbReference type="EMBL" id="KMZ71786.1"/>
    </source>
</evidence>
<protein>
    <submittedName>
        <fullName evidence="2">Uncharacterized protein</fullName>
    </submittedName>
</protein>
<keyword evidence="1" id="KW-0175">Coiled coil</keyword>
<dbReference type="STRING" id="29655.A0A0K9PS32"/>
<dbReference type="PANTHER" id="PTHR46581:SF3">
    <property type="entry name" value="ARABINOSYLTRANSFERASE RRA3"/>
    <property type="match status" value="1"/>
</dbReference>
<keyword evidence="3" id="KW-1185">Reference proteome</keyword>
<accession>A0A0K9PS32</accession>
<evidence type="ECO:0000256" key="1">
    <source>
        <dbReference type="SAM" id="Coils"/>
    </source>
</evidence>
<dbReference type="AlphaFoldDB" id="A0A0K9PS32"/>
<sequence length="232" mass="25785">MFRDGLQFRAVRSITDTFGDDHNSELCLHKSVRRSQLGTLSTSLRFRVTKAIVIGVQIGCVLAYLYPDGLFYIDGKVLQTARNVRSSLVVDRSSCESVADVADLRSQIAALSEKNAGLKKQASELNLKLRALVESKDEAEKQLLVFSDKGPKAGPYGKVKSLQKNPTVVPNEYVNPILSKLLREISVEKEVMVTLANSNVKGTLSFFYENIKRIGIWNYLVVALDDQIESLC</sequence>
<dbReference type="GO" id="GO:0080147">
    <property type="term" value="P:root hair cell development"/>
    <property type="evidence" value="ECO:0007669"/>
    <property type="project" value="InterPro"/>
</dbReference>
<gene>
    <name evidence="2" type="ORF">ZOSMA_175G00280</name>
</gene>
<organism evidence="2 3">
    <name type="scientific">Zostera marina</name>
    <name type="common">Eelgrass</name>
    <dbReference type="NCBI Taxonomy" id="29655"/>
    <lineage>
        <taxon>Eukaryota</taxon>
        <taxon>Viridiplantae</taxon>
        <taxon>Streptophyta</taxon>
        <taxon>Embryophyta</taxon>
        <taxon>Tracheophyta</taxon>
        <taxon>Spermatophyta</taxon>
        <taxon>Magnoliopsida</taxon>
        <taxon>Liliopsida</taxon>
        <taxon>Zosteraceae</taxon>
        <taxon>Zostera</taxon>
    </lineage>
</organism>
<dbReference type="Proteomes" id="UP000036987">
    <property type="component" value="Unassembled WGS sequence"/>
</dbReference>
<dbReference type="EMBL" id="LFYR01000658">
    <property type="protein sequence ID" value="KMZ71786.1"/>
    <property type="molecule type" value="Genomic_DNA"/>
</dbReference>
<dbReference type="GO" id="GO:0016757">
    <property type="term" value="F:glycosyltransferase activity"/>
    <property type="evidence" value="ECO:0007669"/>
    <property type="project" value="InterPro"/>
</dbReference>
<comment type="caution">
    <text evidence="2">The sequence shown here is derived from an EMBL/GenBank/DDBJ whole genome shotgun (WGS) entry which is preliminary data.</text>
</comment>
<name>A0A0K9PS32_ZOSMR</name>
<dbReference type="PANTHER" id="PTHR46581">
    <property type="entry name" value="ARABINOSYLTRANSFERASE RRA3"/>
    <property type="match status" value="1"/>
</dbReference>